<evidence type="ECO:0000259" key="10">
    <source>
        <dbReference type="Pfam" id="PF00155"/>
    </source>
</evidence>
<dbReference type="GO" id="GO:0030170">
    <property type="term" value="F:pyridoxal phosphate binding"/>
    <property type="evidence" value="ECO:0007669"/>
    <property type="project" value="InterPro"/>
</dbReference>
<accession>A0A9P4YXY7</accession>
<dbReference type="RefSeq" id="XP_035322385.1">
    <property type="nucleotide sequence ID" value="XM_035468404.1"/>
</dbReference>
<dbReference type="SUPFAM" id="SSF53383">
    <property type="entry name" value="PLP-dependent transferases"/>
    <property type="match status" value="1"/>
</dbReference>
<dbReference type="InterPro" id="IPR050859">
    <property type="entry name" value="Class-I_PLP-dep_aminotransf"/>
</dbReference>
<evidence type="ECO:0000256" key="6">
    <source>
        <dbReference type="ARBA" id="ARBA00022679"/>
    </source>
</evidence>
<dbReference type="InterPro" id="IPR015424">
    <property type="entry name" value="PyrdxlP-dep_Trfase"/>
</dbReference>
<dbReference type="InterPro" id="IPR015421">
    <property type="entry name" value="PyrdxlP-dep_Trfase_major"/>
</dbReference>
<evidence type="ECO:0000256" key="4">
    <source>
        <dbReference type="ARBA" id="ARBA00022490"/>
    </source>
</evidence>
<dbReference type="GO" id="GO:0009074">
    <property type="term" value="P:aromatic amino acid family catabolic process"/>
    <property type="evidence" value="ECO:0007669"/>
    <property type="project" value="TreeGrafter"/>
</dbReference>
<dbReference type="InterPro" id="IPR004839">
    <property type="entry name" value="Aminotransferase_I/II_large"/>
</dbReference>
<keyword evidence="12" id="KW-1185">Reference proteome</keyword>
<dbReference type="AlphaFoldDB" id="A0A9P4YXY7"/>
<dbReference type="PANTHER" id="PTHR42790:SF21">
    <property type="entry name" value="AROMATIC_AMINOADIPATE AMINOTRANSFERASE 1"/>
    <property type="match status" value="1"/>
</dbReference>
<dbReference type="GO" id="GO:0005737">
    <property type="term" value="C:cytoplasm"/>
    <property type="evidence" value="ECO:0007669"/>
    <property type="project" value="UniProtKB-SubCell"/>
</dbReference>
<dbReference type="GO" id="GO:0008793">
    <property type="term" value="F:aromatic-amino-acid transaminase activity"/>
    <property type="evidence" value="ECO:0007669"/>
    <property type="project" value="TreeGrafter"/>
</dbReference>
<dbReference type="GO" id="GO:0006571">
    <property type="term" value="P:tyrosine biosynthetic process"/>
    <property type="evidence" value="ECO:0007669"/>
    <property type="project" value="TreeGrafter"/>
</dbReference>
<comment type="subcellular location">
    <subcellularLocation>
        <location evidence="2">Cytoplasm</location>
    </subcellularLocation>
</comment>
<keyword evidence="4" id="KW-0963">Cytoplasm</keyword>
<evidence type="ECO:0000256" key="1">
    <source>
        <dbReference type="ARBA" id="ARBA00001933"/>
    </source>
</evidence>
<dbReference type="EC" id="2.6.1.57" evidence="9"/>
<evidence type="ECO:0000256" key="5">
    <source>
        <dbReference type="ARBA" id="ARBA00022576"/>
    </source>
</evidence>
<sequence length="525" mass="57523">MACLTGVAESPHLVVNGDGRSSLQAIREKRAADGRLVAGVAAVADCEAFKVSVAHFSSESLSRGPCVLKQASGLMATPGLISLGGGLPSSEYFPYQSISMQVPTLGRESRGGHGSATETVAVGKHDVADGTSEYDLSIALNYCQATGSPQMTRFITEHTELVYDPPYADWQVCQTVGSTGALEQAIRLLCDRGRGDTVLTDEYTFPTAVETIRPQGISVVGVRMDEQGILPDDMDSLLTSWDAGARGSRKPHVIYLIPTGQNPTGATQGAGRRRAVYDVCRKHDIFIIEDEPYYFIQMPPYRGVGKDEPATDGAEESIDDFLRGLVPTYLSLDVDGRVMRMDSFSKVLAPGSRMGWITASKQVVDMFKLHAEVANQGPGGLAQVVLWKLLDETWGHEGYLRWLINLKNSYTKRRDTLLSACDEFLPAEFASWTPPEAGMFLWIKIDHTKHPGYPQRSLLDIEEEIWKTALDSGILCARGSWFRADPDTPPRDIFFRTTFAAASQDAIRTATERLGKAIRKSFSKE</sequence>
<dbReference type="Pfam" id="PF00155">
    <property type="entry name" value="Aminotran_1_2"/>
    <property type="match status" value="1"/>
</dbReference>
<evidence type="ECO:0000256" key="3">
    <source>
        <dbReference type="ARBA" id="ARBA00007441"/>
    </source>
</evidence>
<dbReference type="GO" id="GO:0047536">
    <property type="term" value="F:2-aminoadipate transaminase activity"/>
    <property type="evidence" value="ECO:0007669"/>
    <property type="project" value="TreeGrafter"/>
</dbReference>
<keyword evidence="6" id="KW-0808">Transferase</keyword>
<keyword evidence="5 11" id="KW-0032">Aminotransferase</keyword>
<proteinExistence type="inferred from homology"/>
<dbReference type="GO" id="GO:0019878">
    <property type="term" value="P:lysine biosynthetic process via aminoadipic acid"/>
    <property type="evidence" value="ECO:0007669"/>
    <property type="project" value="TreeGrafter"/>
</dbReference>
<reference evidence="11" key="1">
    <citation type="submission" date="2020-03" db="EMBL/GenBank/DDBJ databases">
        <title>Site-based positive gene gene selection in Geosmithia morbida across the United States reveals a broad range of putative effectors and factors for local host and environmental adapation.</title>
        <authorList>
            <person name="Onufrak A."/>
            <person name="Murdoch R.W."/>
            <person name="Gazis R."/>
            <person name="Huff M."/>
            <person name="Staton M."/>
            <person name="Klingeman W."/>
            <person name="Hadziabdic D."/>
        </authorList>
    </citation>
    <scope>NUCLEOTIDE SEQUENCE</scope>
    <source>
        <strain evidence="11">1262</strain>
    </source>
</reference>
<comment type="cofactor">
    <cofactor evidence="1">
        <name>pyridoxal 5'-phosphate</name>
        <dbReference type="ChEBI" id="CHEBI:597326"/>
    </cofactor>
</comment>
<dbReference type="Gene3D" id="3.40.640.10">
    <property type="entry name" value="Type I PLP-dependent aspartate aminotransferase-like (Major domain)"/>
    <property type="match status" value="1"/>
</dbReference>
<gene>
    <name evidence="11" type="ORF">GMORB2_6434</name>
</gene>
<comment type="catalytic activity">
    <reaction evidence="8">
        <text>an aromatic L-alpha-amino acid + 2-oxoglutarate = an aromatic oxo-acid + L-glutamate</text>
        <dbReference type="Rhea" id="RHEA:17533"/>
        <dbReference type="ChEBI" id="CHEBI:16810"/>
        <dbReference type="ChEBI" id="CHEBI:29985"/>
        <dbReference type="ChEBI" id="CHEBI:73309"/>
        <dbReference type="ChEBI" id="CHEBI:84824"/>
        <dbReference type="EC" id="2.6.1.57"/>
    </reaction>
</comment>
<keyword evidence="7" id="KW-0663">Pyridoxal phosphate</keyword>
<evidence type="ECO:0000256" key="2">
    <source>
        <dbReference type="ARBA" id="ARBA00004496"/>
    </source>
</evidence>
<evidence type="ECO:0000256" key="9">
    <source>
        <dbReference type="ARBA" id="ARBA00067014"/>
    </source>
</evidence>
<dbReference type="CDD" id="cd00609">
    <property type="entry name" value="AAT_like"/>
    <property type="match status" value="1"/>
</dbReference>
<dbReference type="EMBL" id="JAANYQ010000006">
    <property type="protein sequence ID" value="KAF4123733.1"/>
    <property type="molecule type" value="Genomic_DNA"/>
</dbReference>
<protein>
    <recommendedName>
        <fullName evidence="9">aromatic-amino-acid transaminase</fullName>
        <ecNumber evidence="9">2.6.1.57</ecNumber>
    </recommendedName>
</protein>
<dbReference type="GeneID" id="55972659"/>
<evidence type="ECO:0000313" key="12">
    <source>
        <dbReference type="Proteomes" id="UP000749293"/>
    </source>
</evidence>
<organism evidence="11 12">
    <name type="scientific">Geosmithia morbida</name>
    <dbReference type="NCBI Taxonomy" id="1094350"/>
    <lineage>
        <taxon>Eukaryota</taxon>
        <taxon>Fungi</taxon>
        <taxon>Dikarya</taxon>
        <taxon>Ascomycota</taxon>
        <taxon>Pezizomycotina</taxon>
        <taxon>Sordariomycetes</taxon>
        <taxon>Hypocreomycetidae</taxon>
        <taxon>Hypocreales</taxon>
        <taxon>Bionectriaceae</taxon>
        <taxon>Geosmithia</taxon>
    </lineage>
</organism>
<dbReference type="FunFam" id="3.40.640.10:FF:000074">
    <property type="entry name" value="Aromatic amino acid aminotransferase"/>
    <property type="match status" value="1"/>
</dbReference>
<comment type="caution">
    <text evidence="11">The sequence shown here is derived from an EMBL/GenBank/DDBJ whole genome shotgun (WGS) entry which is preliminary data.</text>
</comment>
<dbReference type="Proteomes" id="UP000749293">
    <property type="component" value="Unassembled WGS sequence"/>
</dbReference>
<name>A0A9P4YXY7_9HYPO</name>
<dbReference type="OrthoDB" id="691673at2759"/>
<feature type="domain" description="Aminotransferase class I/classII large" evidence="10">
    <location>
        <begin position="171"/>
        <end position="514"/>
    </location>
</feature>
<evidence type="ECO:0000256" key="7">
    <source>
        <dbReference type="ARBA" id="ARBA00022898"/>
    </source>
</evidence>
<comment type="similarity">
    <text evidence="3">Belongs to the class-I pyridoxal-phosphate-dependent aminotransferase family.</text>
</comment>
<evidence type="ECO:0000313" key="11">
    <source>
        <dbReference type="EMBL" id="KAF4123733.1"/>
    </source>
</evidence>
<evidence type="ECO:0000256" key="8">
    <source>
        <dbReference type="ARBA" id="ARBA00051993"/>
    </source>
</evidence>
<dbReference type="PANTHER" id="PTHR42790">
    <property type="entry name" value="AMINOTRANSFERASE"/>
    <property type="match status" value="1"/>
</dbReference>